<dbReference type="OrthoDB" id="5988317at2759"/>
<sequence>MRLDSASDRFENIYESPALWHVKQSFLGVKKLVNEAEELDSIREELIEDSRQEAEFKISKKAVDRRRSKPTGEGSCVESTGRKRRRETMAVVSAIHGGSKENLKPGAIGMLETLNKKCKEDDIVDGMRSCKKFAEKVFPRLYKEDLKKFESSTDNMLRSIAVYYSKGIRGKDKYRKIYKASSYKQGPGKRAARIKVANCPSPRLVPYHRLMAYIKSIDIGQLHSVCENFCEGLDECDKINGCYRDIEDLLMKLAGFYLNHGKYDILIFDQPNTFHVALGGDGAPFGRDDSACSWLVSFLNIGHGVLSSNENFLLFGANCAENCLPVKRFLGKLITDIERIQRSSYSIVVKGESIDVKFVFAELPNDMKMLAFLAGELTNSATYFSTFADVNQESLTKLGTFGHNASDTWKPWKFCDRMKVVKEVEKFKKKIATKNVSAKTKRSNVTTFIAKQKSRQEFVPLVSELIDRAHVEPLHLKNNACALAHRYILNQAIEMSKPNLPTSFSQVPPKTPLFKFIDALRSKCSLNRLAKRIIRWYDENAVTDASTFTYRFTGKDSRMFLHNFMFLIDVLENGVSGKASELLHVHAYLCLCLRNAVSLFSRVNITDEQVRELKQHCTNFYRGYWLFFKVNPIVWTLGCVVPAHTQEMKQCYGLGLGLNSMEGNTLSYSPKRVSSKDPNYCVCGLQKLASVDLCRFCDHELRKKIENSIEK</sequence>
<gene>
    <name evidence="1" type="ORF">PACLA_8A075595</name>
</gene>
<comment type="caution">
    <text evidence="1">The sequence shown here is derived from an EMBL/GenBank/DDBJ whole genome shotgun (WGS) entry which is preliminary data.</text>
</comment>
<dbReference type="EMBL" id="CACRXK020005735">
    <property type="protein sequence ID" value="CAB4007233.1"/>
    <property type="molecule type" value="Genomic_DNA"/>
</dbReference>
<reference evidence="1" key="1">
    <citation type="submission" date="2020-04" db="EMBL/GenBank/DDBJ databases">
        <authorList>
            <person name="Alioto T."/>
            <person name="Alioto T."/>
            <person name="Gomez Garrido J."/>
        </authorList>
    </citation>
    <scope>NUCLEOTIDE SEQUENCE</scope>
    <source>
        <strain evidence="1">A484AB</strain>
    </source>
</reference>
<evidence type="ECO:0000313" key="1">
    <source>
        <dbReference type="EMBL" id="CAB4007233.1"/>
    </source>
</evidence>
<organism evidence="1 2">
    <name type="scientific">Paramuricea clavata</name>
    <name type="common">Red gorgonian</name>
    <name type="synonym">Violescent sea-whip</name>
    <dbReference type="NCBI Taxonomy" id="317549"/>
    <lineage>
        <taxon>Eukaryota</taxon>
        <taxon>Metazoa</taxon>
        <taxon>Cnidaria</taxon>
        <taxon>Anthozoa</taxon>
        <taxon>Octocorallia</taxon>
        <taxon>Malacalcyonacea</taxon>
        <taxon>Plexauridae</taxon>
        <taxon>Paramuricea</taxon>
    </lineage>
</organism>
<protein>
    <submittedName>
        <fullName evidence="1">Uncharacterized protein</fullName>
    </submittedName>
</protein>
<proteinExistence type="predicted"/>
<dbReference type="AlphaFoldDB" id="A0A6S7HTB5"/>
<feature type="non-terminal residue" evidence="1">
    <location>
        <position position="711"/>
    </location>
</feature>
<keyword evidence="2" id="KW-1185">Reference proteome</keyword>
<evidence type="ECO:0000313" key="2">
    <source>
        <dbReference type="Proteomes" id="UP001152795"/>
    </source>
</evidence>
<dbReference type="Proteomes" id="UP001152795">
    <property type="component" value="Unassembled WGS sequence"/>
</dbReference>
<name>A0A6S7HTB5_PARCT</name>
<accession>A0A6S7HTB5</accession>